<reference evidence="2 3" key="1">
    <citation type="submission" date="2019-03" db="EMBL/GenBank/DDBJ databases">
        <title>Genomics of glacier-inhabiting Cryobacterium strains.</title>
        <authorList>
            <person name="Liu Q."/>
            <person name="Xin Y.-H."/>
        </authorList>
    </citation>
    <scope>NUCLEOTIDE SEQUENCE [LARGE SCALE GENOMIC DNA]</scope>
    <source>
        <strain evidence="2 3">Sr59</strain>
    </source>
</reference>
<dbReference type="OrthoDB" id="8854536at2"/>
<evidence type="ECO:0000313" key="2">
    <source>
        <dbReference type="EMBL" id="TFD89460.1"/>
    </source>
</evidence>
<sequence>MTSPPSSPAASPVPSPRVGVPVPRLDHFLDGSVKANGFELDGKLHGHWEWFRPDGSLMRSGEFDLGHQVGMWRTWDRAGRLVKETSFGPWAPTPDGQQPQDQAGPVGSGTTGFASR</sequence>
<feature type="region of interest" description="Disordered" evidence="1">
    <location>
        <begin position="84"/>
        <end position="116"/>
    </location>
</feature>
<dbReference type="EMBL" id="SOHM01000025">
    <property type="protein sequence ID" value="TFD89460.1"/>
    <property type="molecule type" value="Genomic_DNA"/>
</dbReference>
<dbReference type="Proteomes" id="UP000298468">
    <property type="component" value="Unassembled WGS sequence"/>
</dbReference>
<dbReference type="AlphaFoldDB" id="A0A4R9BRK4"/>
<gene>
    <name evidence="2" type="ORF">E3T61_11150</name>
</gene>
<evidence type="ECO:0000313" key="3">
    <source>
        <dbReference type="Proteomes" id="UP000298468"/>
    </source>
</evidence>
<name>A0A4R9BRK4_9MICO</name>
<dbReference type="RefSeq" id="WP_134640922.1">
    <property type="nucleotide sequence ID" value="NZ_SOHM01000025.1"/>
</dbReference>
<feature type="compositionally biased region" description="Pro residues" evidence="1">
    <location>
        <begin position="1"/>
        <end position="15"/>
    </location>
</feature>
<comment type="caution">
    <text evidence="2">The sequence shown here is derived from an EMBL/GenBank/DDBJ whole genome shotgun (WGS) entry which is preliminary data.</text>
</comment>
<evidence type="ECO:0008006" key="4">
    <source>
        <dbReference type="Google" id="ProtNLM"/>
    </source>
</evidence>
<feature type="region of interest" description="Disordered" evidence="1">
    <location>
        <begin position="1"/>
        <end position="20"/>
    </location>
</feature>
<protein>
    <recommendedName>
        <fullName evidence="4">MORN repeat variant</fullName>
    </recommendedName>
</protein>
<feature type="compositionally biased region" description="Low complexity" evidence="1">
    <location>
        <begin position="93"/>
        <end position="105"/>
    </location>
</feature>
<proteinExistence type="predicted"/>
<keyword evidence="3" id="KW-1185">Reference proteome</keyword>
<evidence type="ECO:0000256" key="1">
    <source>
        <dbReference type="SAM" id="MobiDB-lite"/>
    </source>
</evidence>
<organism evidence="2 3">
    <name type="scientific">Cryobacterium lactosi</name>
    <dbReference type="NCBI Taxonomy" id="1259202"/>
    <lineage>
        <taxon>Bacteria</taxon>
        <taxon>Bacillati</taxon>
        <taxon>Actinomycetota</taxon>
        <taxon>Actinomycetes</taxon>
        <taxon>Micrococcales</taxon>
        <taxon>Microbacteriaceae</taxon>
        <taxon>Cryobacterium</taxon>
    </lineage>
</organism>
<dbReference type="SUPFAM" id="SSF82185">
    <property type="entry name" value="Histone H3 K4-specific methyltransferase SET7/9 N-terminal domain"/>
    <property type="match status" value="1"/>
</dbReference>
<dbReference type="Gene3D" id="2.20.110.10">
    <property type="entry name" value="Histone H3 K4-specific methyltransferase SET7/9 N-terminal domain"/>
    <property type="match status" value="1"/>
</dbReference>
<accession>A0A4R9BRK4</accession>